<dbReference type="AlphaFoldDB" id="A0A2I0URX7"/>
<gene>
    <name evidence="1" type="ORF">llap_962</name>
</gene>
<evidence type="ECO:0000313" key="2">
    <source>
        <dbReference type="Proteomes" id="UP000233556"/>
    </source>
</evidence>
<reference evidence="2" key="2">
    <citation type="submission" date="2017-12" db="EMBL/GenBank/DDBJ databases">
        <title>Genome sequence of the Bar-tailed Godwit (Limosa lapponica baueri).</title>
        <authorList>
            <person name="Lima N.C.B."/>
            <person name="Parody-Merino A.M."/>
            <person name="Battley P.F."/>
            <person name="Fidler A.E."/>
            <person name="Prosdocimi F."/>
        </authorList>
    </citation>
    <scope>NUCLEOTIDE SEQUENCE [LARGE SCALE GENOMIC DNA]</scope>
</reference>
<dbReference type="OrthoDB" id="9982951at2759"/>
<evidence type="ECO:0000313" key="1">
    <source>
        <dbReference type="EMBL" id="PKU48786.1"/>
    </source>
</evidence>
<accession>A0A2I0URX7</accession>
<name>A0A2I0URX7_LIMLA</name>
<keyword evidence="2" id="KW-1185">Reference proteome</keyword>
<dbReference type="Proteomes" id="UP000233556">
    <property type="component" value="Unassembled WGS sequence"/>
</dbReference>
<reference evidence="2" key="1">
    <citation type="submission" date="2017-11" db="EMBL/GenBank/DDBJ databases">
        <authorList>
            <person name="Lima N.C."/>
            <person name="Parody-Merino A.M."/>
            <person name="Battley P.F."/>
            <person name="Fidler A.E."/>
            <person name="Prosdocimi F."/>
        </authorList>
    </citation>
    <scope>NUCLEOTIDE SEQUENCE [LARGE SCALE GENOMIC DNA]</scope>
</reference>
<protein>
    <submittedName>
        <fullName evidence="1">Uncharacterized protein</fullName>
    </submittedName>
</protein>
<sequence>MSQQCAQVAKKANRILACIRNNVGSRSREIIVPLYSALDIEFLGAWEHATDADLVFDSQLNMSQQCAQVAKKANSILVCTRNSVIVLECV</sequence>
<organism evidence="1 2">
    <name type="scientific">Limosa lapponica baueri</name>
    <dbReference type="NCBI Taxonomy" id="1758121"/>
    <lineage>
        <taxon>Eukaryota</taxon>
        <taxon>Metazoa</taxon>
        <taxon>Chordata</taxon>
        <taxon>Craniata</taxon>
        <taxon>Vertebrata</taxon>
        <taxon>Euteleostomi</taxon>
        <taxon>Archelosauria</taxon>
        <taxon>Archosauria</taxon>
        <taxon>Dinosauria</taxon>
        <taxon>Saurischia</taxon>
        <taxon>Theropoda</taxon>
        <taxon>Coelurosauria</taxon>
        <taxon>Aves</taxon>
        <taxon>Neognathae</taxon>
        <taxon>Neoaves</taxon>
        <taxon>Charadriiformes</taxon>
        <taxon>Scolopacidae</taxon>
        <taxon>Limosa</taxon>
    </lineage>
</organism>
<dbReference type="PANTHER" id="PTHR33332">
    <property type="entry name" value="REVERSE TRANSCRIPTASE DOMAIN-CONTAINING PROTEIN"/>
    <property type="match status" value="1"/>
</dbReference>
<proteinExistence type="predicted"/>
<dbReference type="EMBL" id="KZ505647">
    <property type="protein sequence ID" value="PKU48786.1"/>
    <property type="molecule type" value="Genomic_DNA"/>
</dbReference>